<dbReference type="GeneID" id="115875566"/>
<dbReference type="OrthoDB" id="6744513at2759"/>
<feature type="region of interest" description="Disordered" evidence="6">
    <location>
        <begin position="991"/>
        <end position="1010"/>
    </location>
</feature>
<keyword evidence="3 5" id="KW-0863">Zinc-finger</keyword>
<evidence type="ECO:0000259" key="7">
    <source>
        <dbReference type="PROSITE" id="PS50157"/>
    </source>
</evidence>
<feature type="domain" description="C2H2-type" evidence="7">
    <location>
        <begin position="915"/>
        <end position="943"/>
    </location>
</feature>
<evidence type="ECO:0000313" key="9">
    <source>
        <dbReference type="RefSeq" id="XP_030746929.1"/>
    </source>
</evidence>
<protein>
    <submittedName>
        <fullName evidence="9 10">Zinc finger and BTB domain-containing protein 11-like</fullName>
    </submittedName>
</protein>
<feature type="region of interest" description="Disordered" evidence="6">
    <location>
        <begin position="938"/>
        <end position="969"/>
    </location>
</feature>
<dbReference type="SUPFAM" id="SSF57667">
    <property type="entry name" value="beta-beta-alpha zinc fingers"/>
    <property type="match status" value="2"/>
</dbReference>
<organism evidence="8 10">
    <name type="scientific">Sitophilus oryzae</name>
    <name type="common">Rice weevil</name>
    <name type="synonym">Curculio oryzae</name>
    <dbReference type="NCBI Taxonomy" id="7048"/>
    <lineage>
        <taxon>Eukaryota</taxon>
        <taxon>Metazoa</taxon>
        <taxon>Ecdysozoa</taxon>
        <taxon>Arthropoda</taxon>
        <taxon>Hexapoda</taxon>
        <taxon>Insecta</taxon>
        <taxon>Pterygota</taxon>
        <taxon>Neoptera</taxon>
        <taxon>Endopterygota</taxon>
        <taxon>Coleoptera</taxon>
        <taxon>Polyphaga</taxon>
        <taxon>Cucujiformia</taxon>
        <taxon>Curculionidae</taxon>
        <taxon>Dryophthorinae</taxon>
        <taxon>Sitophilus</taxon>
    </lineage>
</organism>
<feature type="domain" description="C2H2-type" evidence="7">
    <location>
        <begin position="681"/>
        <end position="708"/>
    </location>
</feature>
<feature type="domain" description="C2H2-type" evidence="7">
    <location>
        <begin position="821"/>
        <end position="843"/>
    </location>
</feature>
<keyword evidence="1" id="KW-0479">Metal-binding</keyword>
<reference evidence="9 10" key="1">
    <citation type="submission" date="2025-04" db="UniProtKB">
        <authorList>
            <consortium name="RefSeq"/>
        </authorList>
    </citation>
    <scope>IDENTIFICATION</scope>
    <source>
        <tissue evidence="9 10">Gonads</tissue>
    </source>
</reference>
<proteinExistence type="predicted"/>
<dbReference type="Pfam" id="PF13912">
    <property type="entry name" value="zf-C2H2_6"/>
    <property type="match status" value="2"/>
</dbReference>
<gene>
    <name evidence="9 10" type="primary">LOC115875566</name>
</gene>
<evidence type="ECO:0000256" key="1">
    <source>
        <dbReference type="ARBA" id="ARBA00022723"/>
    </source>
</evidence>
<dbReference type="SMART" id="SM00355">
    <property type="entry name" value="ZnF_C2H2"/>
    <property type="match status" value="6"/>
</dbReference>
<feature type="domain" description="C2H2-type" evidence="7">
    <location>
        <begin position="764"/>
        <end position="791"/>
    </location>
</feature>
<name>A0A6J2X7G0_SITOR</name>
<accession>A0A6J2X7G0</accession>
<evidence type="ECO:0000256" key="4">
    <source>
        <dbReference type="ARBA" id="ARBA00022833"/>
    </source>
</evidence>
<feature type="compositionally biased region" description="Basic residues" evidence="6">
    <location>
        <begin position="640"/>
        <end position="650"/>
    </location>
</feature>
<dbReference type="Pfam" id="PF00096">
    <property type="entry name" value="zf-C2H2"/>
    <property type="match status" value="1"/>
</dbReference>
<feature type="region of interest" description="Disordered" evidence="6">
    <location>
        <begin position="598"/>
        <end position="656"/>
    </location>
</feature>
<evidence type="ECO:0000256" key="5">
    <source>
        <dbReference type="PROSITE-ProRule" id="PRU00042"/>
    </source>
</evidence>
<dbReference type="RefSeq" id="XP_030746930.1">
    <property type="nucleotide sequence ID" value="XM_030891070.1"/>
</dbReference>
<feature type="compositionally biased region" description="Low complexity" evidence="6">
    <location>
        <begin position="614"/>
        <end position="623"/>
    </location>
</feature>
<dbReference type="InterPro" id="IPR013087">
    <property type="entry name" value="Znf_C2H2_type"/>
</dbReference>
<evidence type="ECO:0000256" key="3">
    <source>
        <dbReference type="ARBA" id="ARBA00022771"/>
    </source>
</evidence>
<dbReference type="PANTHER" id="PTHR24379">
    <property type="entry name" value="KRAB AND ZINC FINGER DOMAIN-CONTAINING"/>
    <property type="match status" value="1"/>
</dbReference>
<evidence type="ECO:0000256" key="6">
    <source>
        <dbReference type="SAM" id="MobiDB-lite"/>
    </source>
</evidence>
<dbReference type="KEGG" id="soy:115875566"/>
<keyword evidence="8" id="KW-1185">Reference proteome</keyword>
<dbReference type="Proteomes" id="UP000504635">
    <property type="component" value="Unplaced"/>
</dbReference>
<evidence type="ECO:0000313" key="10">
    <source>
        <dbReference type="RefSeq" id="XP_030746930.1"/>
    </source>
</evidence>
<keyword evidence="4" id="KW-0862">Zinc</keyword>
<evidence type="ECO:0000313" key="8">
    <source>
        <dbReference type="Proteomes" id="UP000504635"/>
    </source>
</evidence>
<sequence length="1010" mass="114358">MSDCYSYSSDHSIIIQEGNMIWNHAVHDQSSLQYFDANDTVITDATINESYATAIDSNETQYLSILDSSGEATLENINLSNITLGDMPVEENIVFSGTDPPEQIPNEENDNSQVVVFAVEGSDDLYGLQLSQDQEGNIQKYQFQFRTNHEGNLEAIPETIQLLPPDDNALGNEAAFQQEIQSENESNDLQDYLLAQSQMQNNNENDSNTLESTFQQIPSDSDLLQLDDNKSAVNIKTEVYIPSQEIDLNCVKREQVFNNDDDEDHPDYIQENHGFDGVIGSSQHLIFGEQVSDGNFTENMIQENDSEPCDNEVLENNDENIVQQLMNDNGAVEVEFDNGTEDLDEVPEGYPYNDVYNQECENVSSETETCSASPRIESDSDAYQIADDFQLPEPQAEDIEACQYQITSNSNTEEIIVNQQPILEKSNILKHSSANLENKNSKQPFVNVKYYIVYPEKENVNALVGQAKEKLPNLSKLPKSNPRSVLRTSFVKPKEVPKCVKNTEFELPECDLFQKRFAKSKEAMQAKLFHNFINGTTIPVAPVRQTRQPRKQKIKPVQERRDEEIIVQEVMISSTGFVQDLNKKLRNKKVEVSAVVELSDSEEEPNSKSRRVTVSESELSVVEIHSDDDSLAKSASKSTVVKRRRGRPPKKPPTEKKIELTPIIESVSFNSNQDIEEKIEFPCPHCSKSFPSQNSLNTHKIHHNLENSLKEQKKMNSSRVSVIPRRSILPMKFEYNHKCEKCEQNFKNNALLQRHECRKKQSDFNCSVCLKSFRDVALLNMHKKSHVKSNLVKNTSIEKVSPKKSIQKPLIGVRKSSLSGFKCKECEKVCETRSLLDLHVKTHKKFTCLTCSATFTSRLLLDTHIRIDCVKFRSPKNKRLSFKIRKSFIQTPPRRLSIAKVADRSLRNSTLATILECEVCKSKFTTYRNLYTHKVQKHGMSTPDKSLMAGNRPKQGLYRPKPAHGGIPANDRMKKAFAALRMKLAESQEVQKITGSTVESVPTTTGLAGQ</sequence>
<dbReference type="InterPro" id="IPR036236">
    <property type="entry name" value="Znf_C2H2_sf"/>
</dbReference>
<keyword evidence="2" id="KW-0677">Repeat</keyword>
<dbReference type="PROSITE" id="PS50157">
    <property type="entry name" value="ZINC_FINGER_C2H2_2"/>
    <property type="match status" value="4"/>
</dbReference>
<dbReference type="AlphaFoldDB" id="A0A6J2X7G0"/>
<dbReference type="Gene3D" id="3.30.160.60">
    <property type="entry name" value="Classic Zinc Finger"/>
    <property type="match status" value="2"/>
</dbReference>
<dbReference type="PROSITE" id="PS00028">
    <property type="entry name" value="ZINC_FINGER_C2H2_1"/>
    <property type="match status" value="4"/>
</dbReference>
<dbReference type="RefSeq" id="XP_030746929.1">
    <property type="nucleotide sequence ID" value="XM_030891069.1"/>
</dbReference>
<dbReference type="GO" id="GO:0008270">
    <property type="term" value="F:zinc ion binding"/>
    <property type="evidence" value="ECO:0007669"/>
    <property type="project" value="UniProtKB-KW"/>
</dbReference>
<dbReference type="PANTHER" id="PTHR24379:SF121">
    <property type="entry name" value="C2H2-TYPE DOMAIN-CONTAINING PROTEIN"/>
    <property type="match status" value="1"/>
</dbReference>
<evidence type="ECO:0000256" key="2">
    <source>
        <dbReference type="ARBA" id="ARBA00022737"/>
    </source>
</evidence>